<dbReference type="Proteomes" id="UP000525298">
    <property type="component" value="Unassembled WGS sequence"/>
</dbReference>
<evidence type="ECO:0000256" key="1">
    <source>
        <dbReference type="ARBA" id="ARBA00001974"/>
    </source>
</evidence>
<dbReference type="InterPro" id="IPR041854">
    <property type="entry name" value="BFD-like_2Fe2S-bd_dom_sf"/>
</dbReference>
<dbReference type="GO" id="GO:0005886">
    <property type="term" value="C:plasma membrane"/>
    <property type="evidence" value="ECO:0007669"/>
    <property type="project" value="InterPro"/>
</dbReference>
<keyword evidence="4" id="KW-0274">FAD</keyword>
<dbReference type="InterPro" id="IPR017752">
    <property type="entry name" value="G3P_DH_GlpA_su"/>
</dbReference>
<dbReference type="EC" id="1.1.5.3" evidence="7"/>
<evidence type="ECO:0000256" key="4">
    <source>
        <dbReference type="ARBA" id="ARBA00022827"/>
    </source>
</evidence>
<evidence type="ECO:0000313" key="8">
    <source>
        <dbReference type="Proteomes" id="UP000525298"/>
    </source>
</evidence>
<evidence type="ECO:0000256" key="2">
    <source>
        <dbReference type="ARBA" id="ARBA00007330"/>
    </source>
</evidence>
<dbReference type="SUPFAM" id="SSF51905">
    <property type="entry name" value="FAD/NAD(P)-binding domain"/>
    <property type="match status" value="1"/>
</dbReference>
<dbReference type="NCBIfam" id="TIGR03377">
    <property type="entry name" value="glycerol3P_GlpA"/>
    <property type="match status" value="1"/>
</dbReference>
<dbReference type="PRINTS" id="PR01001">
    <property type="entry name" value="FADG3PDH"/>
</dbReference>
<evidence type="ECO:0000256" key="5">
    <source>
        <dbReference type="ARBA" id="ARBA00023002"/>
    </source>
</evidence>
<dbReference type="GO" id="GO:0009331">
    <property type="term" value="C:glycerol-3-phosphate dehydrogenase (FAD) complex"/>
    <property type="evidence" value="ECO:0007669"/>
    <property type="project" value="InterPro"/>
</dbReference>
<dbReference type="InterPro" id="IPR000447">
    <property type="entry name" value="G3P_DH_FAD-dep"/>
</dbReference>
<dbReference type="RefSeq" id="WP_181550731.1">
    <property type="nucleotide sequence ID" value="NZ_JACDUS010000003.1"/>
</dbReference>
<keyword evidence="3" id="KW-0285">Flavoprotein</keyword>
<feature type="domain" description="FAD dependent oxidoreductase" evidence="6">
    <location>
        <begin position="5"/>
        <end position="366"/>
    </location>
</feature>
<reference evidence="7 8" key="1">
    <citation type="submission" date="2020-07" db="EMBL/GenBank/DDBJ databases">
        <title>Genomic Encyclopedia of Type Strains, Phase IV (KMG-IV): sequencing the most valuable type-strain genomes for metagenomic binning, comparative biology and taxonomic classification.</title>
        <authorList>
            <person name="Goeker M."/>
        </authorList>
    </citation>
    <scope>NUCLEOTIDE SEQUENCE [LARGE SCALE GENOMIC DNA]</scope>
    <source>
        <strain evidence="7 8">DSM 17721</strain>
    </source>
</reference>
<dbReference type="PANTHER" id="PTHR11985:SF15">
    <property type="entry name" value="GLYCEROL-3-PHOSPHATE DEHYDROGENASE, MITOCHONDRIAL"/>
    <property type="match status" value="1"/>
</dbReference>
<comment type="caution">
    <text evidence="7">The sequence shown here is derived from an EMBL/GenBank/DDBJ whole genome shotgun (WGS) entry which is preliminary data.</text>
</comment>
<dbReference type="NCBIfam" id="NF008313">
    <property type="entry name" value="PRK11101.1"/>
    <property type="match status" value="1"/>
</dbReference>
<dbReference type="InterPro" id="IPR006076">
    <property type="entry name" value="FAD-dep_OxRdtase"/>
</dbReference>
<dbReference type="GO" id="GO:0006072">
    <property type="term" value="P:glycerol-3-phosphate metabolic process"/>
    <property type="evidence" value="ECO:0007669"/>
    <property type="project" value="InterPro"/>
</dbReference>
<proteinExistence type="inferred from homology"/>
<dbReference type="PANTHER" id="PTHR11985">
    <property type="entry name" value="GLYCEROL-3-PHOSPHATE DEHYDROGENASE"/>
    <property type="match status" value="1"/>
</dbReference>
<evidence type="ECO:0000256" key="3">
    <source>
        <dbReference type="ARBA" id="ARBA00022630"/>
    </source>
</evidence>
<name>A0A7W0HKD3_9BACT</name>
<organism evidence="7 8">
    <name type="scientific">Desulfosalsimonas propionicica</name>
    <dbReference type="NCBI Taxonomy" id="332175"/>
    <lineage>
        <taxon>Bacteria</taxon>
        <taxon>Pseudomonadati</taxon>
        <taxon>Thermodesulfobacteriota</taxon>
        <taxon>Desulfobacteria</taxon>
        <taxon>Desulfobacterales</taxon>
        <taxon>Desulfosalsimonadaceae</taxon>
        <taxon>Desulfosalsimonas</taxon>
    </lineage>
</organism>
<evidence type="ECO:0000259" key="6">
    <source>
        <dbReference type="Pfam" id="PF01266"/>
    </source>
</evidence>
<sequence>MQTCVLIIGAGATGTALARDLSLRGIDCILVEKGDVNAGASGANHGLLHSGARYIVSDPAAAAECHAENRILKQIAPQCIEDTGGLFVAVQGDDEKYIADFPTACQKCGIPVQPLSPDQARDMEPALSEHVIAAFWVDDAAIDPFKLSLDNLSCAQAHGARLLCRHQVTSFEIRGGRIVCTHVRDLNTDKQFFIEAQVVVNAAGAWADIIARCAGAQMQMYYSKGSLMVTQNRIAKRVINRLRMPTDGDILVPGGTVSILGTTSERVASPDFIYPEIHEIDTILDQGSAMIPKLAQTHYIRAYCGVRPLPAGSEITNPARDPDDRAVSRGYELIDHQDQPEQMANFVSITGGKLTTCRLMAEKTADLVCEKLGIQAVCRTRTEPVPDAAEAKWTKPGLAPAAWVRENRCKEPLLCECEMVPESVVKQIADTFAANQQRPDLKAISLRSRIGKGPCQGTFCSMRIMAYLYDQGYINDRYGTDDLRAFLKERWRGRQPLAWNNGLARAELMEAMHCGLFCLEL</sequence>
<comment type="cofactor">
    <cofactor evidence="1">
        <name>FAD</name>
        <dbReference type="ChEBI" id="CHEBI:57692"/>
    </cofactor>
</comment>
<dbReference type="SUPFAM" id="SSF54373">
    <property type="entry name" value="FAD-linked reductases, C-terminal domain"/>
    <property type="match status" value="1"/>
</dbReference>
<dbReference type="Pfam" id="PF01266">
    <property type="entry name" value="DAO"/>
    <property type="match status" value="1"/>
</dbReference>
<dbReference type="GO" id="GO:0050660">
    <property type="term" value="F:flavin adenine dinucleotide binding"/>
    <property type="evidence" value="ECO:0007669"/>
    <property type="project" value="InterPro"/>
</dbReference>
<dbReference type="GO" id="GO:0046174">
    <property type="term" value="P:polyol catabolic process"/>
    <property type="evidence" value="ECO:0007669"/>
    <property type="project" value="InterPro"/>
</dbReference>
<dbReference type="GO" id="GO:0010181">
    <property type="term" value="F:FMN binding"/>
    <property type="evidence" value="ECO:0007669"/>
    <property type="project" value="InterPro"/>
</dbReference>
<dbReference type="Gene3D" id="3.50.50.60">
    <property type="entry name" value="FAD/NAD(P)-binding domain"/>
    <property type="match status" value="2"/>
</dbReference>
<protein>
    <submittedName>
        <fullName evidence="7">Glycerol-3-phosphate dehydrogenase</fullName>
        <ecNumber evidence="7">1.1.5.3</ecNumber>
    </submittedName>
</protein>
<keyword evidence="8" id="KW-1185">Reference proteome</keyword>
<dbReference type="EMBL" id="JACDUS010000003">
    <property type="protein sequence ID" value="MBA2881073.1"/>
    <property type="molecule type" value="Genomic_DNA"/>
</dbReference>
<dbReference type="InterPro" id="IPR036188">
    <property type="entry name" value="FAD/NAD-bd_sf"/>
</dbReference>
<gene>
    <name evidence="7" type="ORF">HNR65_001399</name>
</gene>
<dbReference type="GO" id="GO:0004368">
    <property type="term" value="F:glycerol-3-phosphate dehydrogenase (quinone) activity"/>
    <property type="evidence" value="ECO:0007669"/>
    <property type="project" value="UniProtKB-EC"/>
</dbReference>
<dbReference type="AlphaFoldDB" id="A0A7W0HKD3"/>
<accession>A0A7W0HKD3</accession>
<dbReference type="Gene3D" id="1.10.10.1100">
    <property type="entry name" value="BFD-like [2Fe-2S]-binding domain"/>
    <property type="match status" value="1"/>
</dbReference>
<evidence type="ECO:0000313" key="7">
    <source>
        <dbReference type="EMBL" id="MBA2881073.1"/>
    </source>
</evidence>
<keyword evidence="5 7" id="KW-0560">Oxidoreductase</keyword>
<dbReference type="Gene3D" id="3.30.9.10">
    <property type="entry name" value="D-Amino Acid Oxidase, subunit A, domain 2"/>
    <property type="match status" value="1"/>
</dbReference>
<comment type="similarity">
    <text evidence="2">Belongs to the FAD-dependent glycerol-3-phosphate dehydrogenase family.</text>
</comment>